<comment type="caution">
    <text evidence="1">The sequence shown here is derived from an EMBL/GenBank/DDBJ whole genome shotgun (WGS) entry which is preliminary data.</text>
</comment>
<proteinExistence type="predicted"/>
<keyword evidence="2" id="KW-1185">Reference proteome</keyword>
<sequence length="222" mass="22697">MESLHSGGAGRGWGGEVAGRGGSVSAAAAACPHAVRGVYEATALLGSETVLRVVSAQADGTFKTLSEDPYNSQGSFVYLRPHYDVLGCSVEGTARYATTVTVLGCKSYTGPTTPPSAGACSATSGCHLNEDAACAPCLVKVLEGVRATFDVSSQGMVEQGSLLLRPTTLDKATTAPTTLQALITSCVDKASSADAASVETQEASLRSLFELLADQASQRCIL</sequence>
<evidence type="ECO:0000313" key="1">
    <source>
        <dbReference type="EMBL" id="KAG2497399.1"/>
    </source>
</evidence>
<dbReference type="Proteomes" id="UP000612055">
    <property type="component" value="Unassembled WGS sequence"/>
</dbReference>
<dbReference type="AlphaFoldDB" id="A0A835Y939"/>
<accession>A0A835Y939</accession>
<gene>
    <name evidence="1" type="ORF">HYH03_004554</name>
</gene>
<reference evidence="1" key="1">
    <citation type="journal article" date="2020" name="bioRxiv">
        <title>Comparative genomics of Chlamydomonas.</title>
        <authorList>
            <person name="Craig R.J."/>
            <person name="Hasan A.R."/>
            <person name="Ness R.W."/>
            <person name="Keightley P.D."/>
        </authorList>
    </citation>
    <scope>NUCLEOTIDE SEQUENCE</scope>
    <source>
        <strain evidence="1">CCAP 11/70</strain>
    </source>
</reference>
<dbReference type="EMBL" id="JAEHOE010000014">
    <property type="protein sequence ID" value="KAG2497399.1"/>
    <property type="molecule type" value="Genomic_DNA"/>
</dbReference>
<evidence type="ECO:0000313" key="2">
    <source>
        <dbReference type="Proteomes" id="UP000612055"/>
    </source>
</evidence>
<name>A0A835Y939_9CHLO</name>
<organism evidence="1 2">
    <name type="scientific">Edaphochlamys debaryana</name>
    <dbReference type="NCBI Taxonomy" id="47281"/>
    <lineage>
        <taxon>Eukaryota</taxon>
        <taxon>Viridiplantae</taxon>
        <taxon>Chlorophyta</taxon>
        <taxon>core chlorophytes</taxon>
        <taxon>Chlorophyceae</taxon>
        <taxon>CS clade</taxon>
        <taxon>Chlamydomonadales</taxon>
        <taxon>Chlamydomonadales incertae sedis</taxon>
        <taxon>Edaphochlamys</taxon>
    </lineage>
</organism>
<protein>
    <submittedName>
        <fullName evidence="1">Uncharacterized protein</fullName>
    </submittedName>
</protein>